<organism evidence="1 2">
    <name type="scientific">Candidatus Woesebacteria bacterium RIFCSPLOWO2_01_FULL_44_14</name>
    <dbReference type="NCBI Taxonomy" id="1802525"/>
    <lineage>
        <taxon>Bacteria</taxon>
        <taxon>Candidatus Woeseibacteriota</taxon>
    </lineage>
</organism>
<reference evidence="1 2" key="1">
    <citation type="journal article" date="2016" name="Nat. Commun.">
        <title>Thousands of microbial genomes shed light on interconnected biogeochemical processes in an aquifer system.</title>
        <authorList>
            <person name="Anantharaman K."/>
            <person name="Brown C.T."/>
            <person name="Hug L.A."/>
            <person name="Sharon I."/>
            <person name="Castelle C.J."/>
            <person name="Probst A.J."/>
            <person name="Thomas B.C."/>
            <person name="Singh A."/>
            <person name="Wilkins M.J."/>
            <person name="Karaoz U."/>
            <person name="Brodie E.L."/>
            <person name="Williams K.H."/>
            <person name="Hubbard S.S."/>
            <person name="Banfield J.F."/>
        </authorList>
    </citation>
    <scope>NUCLEOTIDE SEQUENCE [LARGE SCALE GENOMIC DNA]</scope>
</reference>
<proteinExistence type="predicted"/>
<comment type="caution">
    <text evidence="1">The sequence shown here is derived from an EMBL/GenBank/DDBJ whole genome shotgun (WGS) entry which is preliminary data.</text>
</comment>
<protein>
    <recommendedName>
        <fullName evidence="3">Carboxypeptidase regulatory-like domain-containing protein</fullName>
    </recommendedName>
</protein>
<name>A0A1F8BXD8_9BACT</name>
<accession>A0A1F8BXD8</accession>
<evidence type="ECO:0000313" key="1">
    <source>
        <dbReference type="EMBL" id="OGM68774.1"/>
    </source>
</evidence>
<gene>
    <name evidence="1" type="ORF">A2975_02880</name>
</gene>
<evidence type="ECO:0000313" key="2">
    <source>
        <dbReference type="Proteomes" id="UP000178429"/>
    </source>
</evidence>
<dbReference type="InterPro" id="IPR008969">
    <property type="entry name" value="CarboxyPept-like_regulatory"/>
</dbReference>
<sequence>MESKTTSVGETLVGEQMQNIRTAQFSDQAAPPTPPTQPNTIVGQVIDPEGGIVEGAILEVKDSFGRPTRALRSNKVGHFMVVTPLVDGTYELATEKEGLIFDPVSFEARGEIISPIAIRARGRERTVDEVAN</sequence>
<dbReference type="AlphaFoldDB" id="A0A1F8BXD8"/>
<dbReference type="SUPFAM" id="SSF49464">
    <property type="entry name" value="Carboxypeptidase regulatory domain-like"/>
    <property type="match status" value="1"/>
</dbReference>
<dbReference type="EMBL" id="MGHL01000018">
    <property type="protein sequence ID" value="OGM68774.1"/>
    <property type="molecule type" value="Genomic_DNA"/>
</dbReference>
<evidence type="ECO:0008006" key="3">
    <source>
        <dbReference type="Google" id="ProtNLM"/>
    </source>
</evidence>
<dbReference type="Proteomes" id="UP000178429">
    <property type="component" value="Unassembled WGS sequence"/>
</dbReference>